<comment type="caution">
    <text evidence="2">The sequence shown here is derived from an EMBL/GenBank/DDBJ whole genome shotgun (WGS) entry which is preliminary data.</text>
</comment>
<proteinExistence type="predicted"/>
<dbReference type="RefSeq" id="WP_157481168.1">
    <property type="nucleotide sequence ID" value="NZ_WOWP01000001.1"/>
</dbReference>
<feature type="chain" id="PRO_5026827705" description="DUF4421 domain-containing protein" evidence="1">
    <location>
        <begin position="20"/>
        <end position="333"/>
    </location>
</feature>
<evidence type="ECO:0008006" key="4">
    <source>
        <dbReference type="Google" id="ProtNLM"/>
    </source>
</evidence>
<gene>
    <name evidence="2" type="ORF">GN157_00470</name>
</gene>
<accession>A0A6N8H6M4</accession>
<keyword evidence="3" id="KW-1185">Reference proteome</keyword>
<dbReference type="OrthoDB" id="1027207at2"/>
<name>A0A6N8H6M4_9FLAO</name>
<dbReference type="EMBL" id="WOWP01000001">
    <property type="protein sequence ID" value="MUV02171.1"/>
    <property type="molecule type" value="Genomic_DNA"/>
</dbReference>
<sequence>MKKSLLLFSSAFLCLFANAQEQDEIKKGFQRELADRFPSFRIIDLQYQQYLPSDFDSELYKQDYQEGTLQNHSRLKLAVNLPVIRKPKWNITTSLNYTYESLTVNNLTNTGTYNGPVNNNTSDFHYLAGALSFTYFSKMFNKPFIYNASVFVDGSEQSAERIKGFVGGTIVLKRNARTTISTGLLVFIDPASPVPVAPVFTLEHKFENSQWVFDCFLPNRLLFRHPLFKNSRILLGSELTSNGFYAYPNRAGFADVYDYRQLEIKTGFTYETILNHQFIAYFKGGLSNVFNSRFTERGEVTSKYILSTQQNATGYFNVGVSFNPFAKKPEKRD</sequence>
<evidence type="ECO:0000256" key="1">
    <source>
        <dbReference type="SAM" id="SignalP"/>
    </source>
</evidence>
<evidence type="ECO:0000313" key="3">
    <source>
        <dbReference type="Proteomes" id="UP000433945"/>
    </source>
</evidence>
<dbReference type="Proteomes" id="UP000433945">
    <property type="component" value="Unassembled WGS sequence"/>
</dbReference>
<keyword evidence="1" id="KW-0732">Signal</keyword>
<reference evidence="2 3" key="1">
    <citation type="submission" date="2019-12" db="EMBL/GenBank/DDBJ databases">
        <authorList>
            <person name="Sun J.-Q."/>
        </authorList>
    </citation>
    <scope>NUCLEOTIDE SEQUENCE [LARGE SCALE GENOMIC DNA]</scope>
    <source>
        <strain evidence="2 3">JCM 17928</strain>
    </source>
</reference>
<protein>
    <recommendedName>
        <fullName evidence="4">DUF4421 domain-containing protein</fullName>
    </recommendedName>
</protein>
<organism evidence="2 3">
    <name type="scientific">Flavobacterium rakeshii</name>
    <dbReference type="NCBI Taxonomy" id="1038845"/>
    <lineage>
        <taxon>Bacteria</taxon>
        <taxon>Pseudomonadati</taxon>
        <taxon>Bacteroidota</taxon>
        <taxon>Flavobacteriia</taxon>
        <taxon>Flavobacteriales</taxon>
        <taxon>Flavobacteriaceae</taxon>
        <taxon>Flavobacterium</taxon>
    </lineage>
</organism>
<dbReference type="AlphaFoldDB" id="A0A6N8H6M4"/>
<feature type="signal peptide" evidence="1">
    <location>
        <begin position="1"/>
        <end position="19"/>
    </location>
</feature>
<evidence type="ECO:0000313" key="2">
    <source>
        <dbReference type="EMBL" id="MUV02171.1"/>
    </source>
</evidence>